<dbReference type="AlphaFoldDB" id="A0A023DZE5"/>
<comment type="caution">
    <text evidence="1">The sequence shown here is derived from an EMBL/GenBank/DDBJ whole genome shotgun (WGS) entry which is preliminary data.</text>
</comment>
<evidence type="ECO:0000313" key="2">
    <source>
        <dbReference type="Proteomes" id="UP000024842"/>
    </source>
</evidence>
<gene>
    <name evidence="1" type="ORF">HE1_00767</name>
</gene>
<dbReference type="Proteomes" id="UP000024842">
    <property type="component" value="Unassembled WGS sequence"/>
</dbReference>
<evidence type="ECO:0000313" key="1">
    <source>
        <dbReference type="EMBL" id="GAJ46433.1"/>
    </source>
</evidence>
<proteinExistence type="predicted"/>
<organism evidence="1 2">
    <name type="scientific">Holospora elegans E1</name>
    <dbReference type="NCBI Taxonomy" id="1427503"/>
    <lineage>
        <taxon>Bacteria</taxon>
        <taxon>Pseudomonadati</taxon>
        <taxon>Pseudomonadota</taxon>
        <taxon>Alphaproteobacteria</taxon>
        <taxon>Holosporales</taxon>
        <taxon>Holosporaceae</taxon>
        <taxon>Holospora</taxon>
    </lineage>
</organism>
<sequence length="86" mass="9455">MKVVLLDTPKTHSCSDKGKRCYGSHDWGRTNALGALVDQAIIEISLIFCSVNTDFFASWVQQILLPNIPKESGSVMNNAAFQKGKL</sequence>
<name>A0A023DZE5_9PROT</name>
<dbReference type="EMBL" id="BAUP01000093">
    <property type="protein sequence ID" value="GAJ46433.1"/>
    <property type="molecule type" value="Genomic_DNA"/>
</dbReference>
<accession>A0A023DZE5</accession>
<reference evidence="1 2" key="1">
    <citation type="journal article" date="2014" name="FEMS Microbiol. Lett.">
        <title>Draft genome sequences of three Holospora species (Holospora obtusa, Holospora undulata, and Holospora elegans), endonuclear symbiotic bacteria of the ciliate Paramecium caudatum.</title>
        <authorList>
            <person name="Dohra H."/>
            <person name="Tanaka K."/>
            <person name="Suzuki T."/>
            <person name="Fujishima M."/>
            <person name="Suzuki H."/>
        </authorList>
    </citation>
    <scope>NUCLEOTIDE SEQUENCE [LARGE SCALE GENOMIC DNA]</scope>
    <source>
        <strain evidence="1 2">E1</strain>
    </source>
</reference>
<keyword evidence="2" id="KW-1185">Reference proteome</keyword>
<protein>
    <submittedName>
        <fullName evidence="1">Uncharacterized protein</fullName>
    </submittedName>
</protein>